<evidence type="ECO:0000313" key="2">
    <source>
        <dbReference type="EMBL" id="KAK7466103.1"/>
    </source>
</evidence>
<comment type="caution">
    <text evidence="2">The sequence shown here is derived from an EMBL/GenBank/DDBJ whole genome shotgun (WGS) entry which is preliminary data.</text>
</comment>
<sequence length="353" mass="36522">MATLHQRPIQNGPSNGHVNQAPSQPSPQANLCNYCHKWPKNPGHNFCSKTCANRAGPTNSGFNGNTTISRNNVNTANPNANANNASRPNSNLCNFCRKKPKLPPHDFCGKTCATNAGAAPGTSGPGVGGNFVHNQNRGGRGQGQGQGAKVQNGHKGGNGGFNHVVAAPAPPMDPVEITKMVVDQIPYLKTFIPQNSPLFNGTMTAGNANSGTNGGSGSNAGPIPVNNTLGLRVTSPSSANASLVNSPNGTTVHILQVGNEADGDIEGDECGLPGCSNSRFVDANGVRSLYCSQRHRQEAVASGMVEPCIMCGLNPQGDGDYFCSRECREEALAKSAFASVGGSSFQVNGGQQE</sequence>
<proteinExistence type="predicted"/>
<dbReference type="Proteomes" id="UP001498398">
    <property type="component" value="Unassembled WGS sequence"/>
</dbReference>
<dbReference type="EMBL" id="JBANRG010000005">
    <property type="protein sequence ID" value="KAK7466103.1"/>
    <property type="molecule type" value="Genomic_DNA"/>
</dbReference>
<evidence type="ECO:0000313" key="3">
    <source>
        <dbReference type="Proteomes" id="UP001498398"/>
    </source>
</evidence>
<feature type="region of interest" description="Disordered" evidence="1">
    <location>
        <begin position="120"/>
        <end position="163"/>
    </location>
</feature>
<protein>
    <submittedName>
        <fullName evidence="2">Uncharacterized protein</fullName>
    </submittedName>
</protein>
<name>A0ABR1JRC7_9AGAR</name>
<feature type="compositionally biased region" description="Polar residues" evidence="1">
    <location>
        <begin position="8"/>
        <end position="25"/>
    </location>
</feature>
<feature type="region of interest" description="Disordered" evidence="1">
    <location>
        <begin position="1"/>
        <end position="25"/>
    </location>
</feature>
<feature type="region of interest" description="Disordered" evidence="1">
    <location>
        <begin position="58"/>
        <end position="88"/>
    </location>
</feature>
<feature type="region of interest" description="Disordered" evidence="1">
    <location>
        <begin position="203"/>
        <end position="223"/>
    </location>
</feature>
<evidence type="ECO:0000256" key="1">
    <source>
        <dbReference type="SAM" id="MobiDB-lite"/>
    </source>
</evidence>
<keyword evidence="3" id="KW-1185">Reference proteome</keyword>
<feature type="compositionally biased region" description="Low complexity" evidence="1">
    <location>
        <begin position="70"/>
        <end position="88"/>
    </location>
</feature>
<accession>A0ABR1JRC7</accession>
<reference evidence="2 3" key="1">
    <citation type="submission" date="2024-01" db="EMBL/GenBank/DDBJ databases">
        <title>A draft genome for the cacao thread blight pathogen Marasmiellus scandens.</title>
        <authorList>
            <person name="Baruah I.K."/>
            <person name="Leung J."/>
            <person name="Bukari Y."/>
            <person name="Amoako-Attah I."/>
            <person name="Meinhardt L.W."/>
            <person name="Bailey B.A."/>
            <person name="Cohen S.P."/>
        </authorList>
    </citation>
    <scope>NUCLEOTIDE SEQUENCE [LARGE SCALE GENOMIC DNA]</scope>
    <source>
        <strain evidence="2 3">GH-19</strain>
    </source>
</reference>
<feature type="compositionally biased region" description="Polar residues" evidence="1">
    <location>
        <begin position="58"/>
        <end position="69"/>
    </location>
</feature>
<gene>
    <name evidence="2" type="ORF">VKT23_004828</name>
</gene>
<organism evidence="2 3">
    <name type="scientific">Marasmiellus scandens</name>
    <dbReference type="NCBI Taxonomy" id="2682957"/>
    <lineage>
        <taxon>Eukaryota</taxon>
        <taxon>Fungi</taxon>
        <taxon>Dikarya</taxon>
        <taxon>Basidiomycota</taxon>
        <taxon>Agaricomycotina</taxon>
        <taxon>Agaricomycetes</taxon>
        <taxon>Agaricomycetidae</taxon>
        <taxon>Agaricales</taxon>
        <taxon>Marasmiineae</taxon>
        <taxon>Omphalotaceae</taxon>
        <taxon>Marasmiellus</taxon>
    </lineage>
</organism>